<proteinExistence type="predicted"/>
<dbReference type="VEuPathDB" id="FungiDB:BO80DRAFT_425681"/>
<reference evidence="2 3" key="1">
    <citation type="submission" date="2018-02" db="EMBL/GenBank/DDBJ databases">
        <title>The genomes of Aspergillus section Nigri reveals drivers in fungal speciation.</title>
        <authorList>
            <consortium name="DOE Joint Genome Institute"/>
            <person name="Vesth T.C."/>
            <person name="Nybo J."/>
            <person name="Theobald S."/>
            <person name="Brandl J."/>
            <person name="Frisvad J.C."/>
            <person name="Nielsen K.F."/>
            <person name="Lyhne E.K."/>
            <person name="Kogle M.E."/>
            <person name="Kuo A."/>
            <person name="Riley R."/>
            <person name="Clum A."/>
            <person name="Nolan M."/>
            <person name="Lipzen A."/>
            <person name="Salamov A."/>
            <person name="Henrissat B."/>
            <person name="Wiebenga A."/>
            <person name="De vries R.P."/>
            <person name="Grigoriev I.V."/>
            <person name="Mortensen U.H."/>
            <person name="Andersen M.R."/>
            <person name="Baker S.E."/>
        </authorList>
    </citation>
    <scope>NUCLEOTIDE SEQUENCE [LARGE SCALE GENOMIC DNA]</scope>
    <source>
        <strain evidence="2 3">CBS 121593</strain>
    </source>
</reference>
<keyword evidence="3" id="KW-1185">Reference proteome</keyword>
<organism evidence="2 3">
    <name type="scientific">Aspergillus ibericus CBS 121593</name>
    <dbReference type="NCBI Taxonomy" id="1448316"/>
    <lineage>
        <taxon>Eukaryota</taxon>
        <taxon>Fungi</taxon>
        <taxon>Dikarya</taxon>
        <taxon>Ascomycota</taxon>
        <taxon>Pezizomycotina</taxon>
        <taxon>Eurotiomycetes</taxon>
        <taxon>Eurotiomycetidae</taxon>
        <taxon>Eurotiales</taxon>
        <taxon>Aspergillaceae</taxon>
        <taxon>Aspergillus</taxon>
        <taxon>Aspergillus subgen. Circumdati</taxon>
    </lineage>
</organism>
<evidence type="ECO:0000313" key="3">
    <source>
        <dbReference type="Proteomes" id="UP000249402"/>
    </source>
</evidence>
<sequence length="54" mass="6052">MHLASGGEQQQQHHHHHHQEIRVASTAAGGQKEAIEVETWDRARFFTAHAAAED</sequence>
<dbReference type="RefSeq" id="XP_025574844.1">
    <property type="nucleotide sequence ID" value="XM_025719576.1"/>
</dbReference>
<evidence type="ECO:0000313" key="2">
    <source>
        <dbReference type="EMBL" id="RAL00517.1"/>
    </source>
</evidence>
<gene>
    <name evidence="2" type="ORF">BO80DRAFT_425681</name>
</gene>
<accession>A0A395GY75</accession>
<dbReference type="Proteomes" id="UP000249402">
    <property type="component" value="Unassembled WGS sequence"/>
</dbReference>
<dbReference type="EMBL" id="KZ824440">
    <property type="protein sequence ID" value="RAL00517.1"/>
    <property type="molecule type" value="Genomic_DNA"/>
</dbReference>
<protein>
    <submittedName>
        <fullName evidence="2">Uncharacterized protein</fullName>
    </submittedName>
</protein>
<feature type="region of interest" description="Disordered" evidence="1">
    <location>
        <begin position="1"/>
        <end position="33"/>
    </location>
</feature>
<dbReference type="AlphaFoldDB" id="A0A395GY75"/>
<dbReference type="GeneID" id="37224441"/>
<name>A0A395GY75_9EURO</name>
<evidence type="ECO:0000256" key="1">
    <source>
        <dbReference type="SAM" id="MobiDB-lite"/>
    </source>
</evidence>